<keyword evidence="2" id="KW-0472">Membrane</keyword>
<keyword evidence="2" id="KW-1133">Transmembrane helix</keyword>
<keyword evidence="2" id="KW-0812">Transmembrane</keyword>
<proteinExistence type="predicted"/>
<organism evidence="3 4">
    <name type="scientific">Nicrophorus vespilloides</name>
    <name type="common">Boreal carrion beetle</name>
    <dbReference type="NCBI Taxonomy" id="110193"/>
    <lineage>
        <taxon>Eukaryota</taxon>
        <taxon>Metazoa</taxon>
        <taxon>Ecdysozoa</taxon>
        <taxon>Arthropoda</taxon>
        <taxon>Hexapoda</taxon>
        <taxon>Insecta</taxon>
        <taxon>Pterygota</taxon>
        <taxon>Neoptera</taxon>
        <taxon>Endopterygota</taxon>
        <taxon>Coleoptera</taxon>
        <taxon>Polyphaga</taxon>
        <taxon>Staphyliniformia</taxon>
        <taxon>Silphidae</taxon>
        <taxon>Nicrophorinae</taxon>
        <taxon>Nicrophorus</taxon>
    </lineage>
</organism>
<feature type="region of interest" description="Disordered" evidence="1">
    <location>
        <begin position="211"/>
        <end position="238"/>
    </location>
</feature>
<dbReference type="RefSeq" id="XP_017784263.1">
    <property type="nucleotide sequence ID" value="XM_017928774.1"/>
</dbReference>
<evidence type="ECO:0000256" key="1">
    <source>
        <dbReference type="SAM" id="MobiDB-lite"/>
    </source>
</evidence>
<gene>
    <name evidence="4" type="primary">LOC108567956</name>
</gene>
<evidence type="ECO:0000313" key="3">
    <source>
        <dbReference type="Proteomes" id="UP000695000"/>
    </source>
</evidence>
<keyword evidence="3" id="KW-1185">Reference proteome</keyword>
<name>A0ABM1NBR3_NICVS</name>
<feature type="compositionally biased region" description="Basic and acidic residues" evidence="1">
    <location>
        <begin position="49"/>
        <end position="69"/>
    </location>
</feature>
<evidence type="ECO:0000256" key="2">
    <source>
        <dbReference type="SAM" id="Phobius"/>
    </source>
</evidence>
<feature type="transmembrane region" description="Helical" evidence="2">
    <location>
        <begin position="145"/>
        <end position="163"/>
    </location>
</feature>
<reference evidence="4" key="1">
    <citation type="submission" date="2025-08" db="UniProtKB">
        <authorList>
            <consortium name="RefSeq"/>
        </authorList>
    </citation>
    <scope>IDENTIFICATION</scope>
    <source>
        <tissue evidence="4">Whole Larva</tissue>
    </source>
</reference>
<feature type="compositionally biased region" description="Low complexity" evidence="1">
    <location>
        <begin position="82"/>
        <end position="98"/>
    </location>
</feature>
<feature type="region of interest" description="Disordered" evidence="1">
    <location>
        <begin position="34"/>
        <end position="104"/>
    </location>
</feature>
<accession>A0ABM1NBR3</accession>
<dbReference type="GeneID" id="108567956"/>
<sequence>MKAHKYTDPRRTCEKIILSSDCFLSRMSILAESDGTGSWILLEDDDDKENTAECKDLQPEPEPKPGGKENDEDEEEKEEQQAENAEQPLRLEELTLPETDSDGISVITDPEDLVDEYPAAEQIVTFEKREITKINETKEPVNRNGLTSACFMIIGLIIAIYFHEVYDKDVAPMDQQEFKTIKAKHVFAEPSMRLARDIEYIENNHRKSFKNKNDERQYAYKNDERQYGSKNEQKRKDKKLHANDFQEMENFLNKKQQYLKNKEENLKRKDLKMNARRTEVYKKFNKKATDNVDGEWYGILHKGRDNARKAEKATEWLFERSQGRKTKRDKARWYFNMMDQRESKRFKKY</sequence>
<protein>
    <submittedName>
        <fullName evidence="4">Uncharacterized protein LOC108567956</fullName>
    </submittedName>
</protein>
<evidence type="ECO:0000313" key="4">
    <source>
        <dbReference type="RefSeq" id="XP_017784263.1"/>
    </source>
</evidence>
<dbReference type="Proteomes" id="UP000695000">
    <property type="component" value="Unplaced"/>
</dbReference>